<evidence type="ECO:0000313" key="5">
    <source>
        <dbReference type="Proteomes" id="UP001348098"/>
    </source>
</evidence>
<dbReference type="SUPFAM" id="SSF53474">
    <property type="entry name" value="alpha/beta-Hydrolases"/>
    <property type="match status" value="1"/>
</dbReference>
<dbReference type="InterPro" id="IPR041347">
    <property type="entry name" value="MftR_C"/>
</dbReference>
<dbReference type="InterPro" id="IPR000073">
    <property type="entry name" value="AB_hydrolase_1"/>
</dbReference>
<dbReference type="PROSITE" id="PS50977">
    <property type="entry name" value="HTH_TETR_2"/>
    <property type="match status" value="1"/>
</dbReference>
<evidence type="ECO:0000256" key="2">
    <source>
        <dbReference type="PROSITE-ProRule" id="PRU00335"/>
    </source>
</evidence>
<evidence type="ECO:0000256" key="1">
    <source>
        <dbReference type="ARBA" id="ARBA00023125"/>
    </source>
</evidence>
<sequence>MAFVLGLRERKKLATREALGFAALRLAVERGLDNVLVEDIAAAAGVSARTFNNYFASKYEAVCSVAVDRARRIADDLRARPAAEPLWPAVIHAVLAEFRDTEPPDSAWTAGVRLITRAPSLQGEYRRSQAVIEGALAEAIAERTGRANDADMFPRIMAGAVTAALYVAIDRWVEADPPVPALPVIREALRQLTHLSGAFPMDVPTQHTLAVPGATLYYEIRGTGPLLLLIPGGNGDAGGFDAVAERLADRYTVVAYDRRGFSRSPLDGPPHDRIVTDGADAAALLTHLTDRPAHVLGSSSGAIVALELLRARPELVRTLVAHEPPLATLLPDSEKWLTFLDGIHEQSRTEGTAAAMAAFAAGIGMRSTPPPPVDQLPPEAAAMVTRIQQNLLFWLEHELRQYPRYTPDPTALRAASDRLVLGVGRESRDTFPGFPNAALAKELGLDLVEFAGDHIGYRTAADEFATQLDRVLTREGTGAGS</sequence>
<keyword evidence="1 2" id="KW-0238">DNA-binding</keyword>
<evidence type="ECO:0000259" key="3">
    <source>
        <dbReference type="PROSITE" id="PS50977"/>
    </source>
</evidence>
<name>A0ABU6B3J8_9NOCA</name>
<evidence type="ECO:0000313" key="4">
    <source>
        <dbReference type="EMBL" id="MEB3514348.1"/>
    </source>
</evidence>
<protein>
    <submittedName>
        <fullName evidence="4">Alpha/beta fold hydrolase</fullName>
    </submittedName>
</protein>
<organism evidence="4 5">
    <name type="scientific">Nocardia implantans</name>
    <dbReference type="NCBI Taxonomy" id="3108168"/>
    <lineage>
        <taxon>Bacteria</taxon>
        <taxon>Bacillati</taxon>
        <taxon>Actinomycetota</taxon>
        <taxon>Actinomycetes</taxon>
        <taxon>Mycobacteriales</taxon>
        <taxon>Nocardiaceae</taxon>
        <taxon>Nocardia</taxon>
    </lineage>
</organism>
<dbReference type="SUPFAM" id="SSF46689">
    <property type="entry name" value="Homeodomain-like"/>
    <property type="match status" value="1"/>
</dbReference>
<dbReference type="GO" id="GO:0016787">
    <property type="term" value="F:hydrolase activity"/>
    <property type="evidence" value="ECO:0007669"/>
    <property type="project" value="UniProtKB-KW"/>
</dbReference>
<feature type="domain" description="HTH tetR-type" evidence="3">
    <location>
        <begin position="13"/>
        <end position="73"/>
    </location>
</feature>
<keyword evidence="4" id="KW-0378">Hydrolase</keyword>
<dbReference type="Gene3D" id="3.40.50.1820">
    <property type="entry name" value="alpha/beta hydrolase"/>
    <property type="match status" value="1"/>
</dbReference>
<dbReference type="RefSeq" id="WP_323124631.1">
    <property type="nucleotide sequence ID" value="NZ_JAYESH010000019.1"/>
</dbReference>
<proteinExistence type="predicted"/>
<dbReference type="PANTHER" id="PTHR43433:SF5">
    <property type="entry name" value="AB HYDROLASE-1 DOMAIN-CONTAINING PROTEIN"/>
    <property type="match status" value="1"/>
</dbReference>
<dbReference type="InterPro" id="IPR009057">
    <property type="entry name" value="Homeodomain-like_sf"/>
</dbReference>
<dbReference type="EMBL" id="JAYKYQ010000017">
    <property type="protein sequence ID" value="MEB3514348.1"/>
    <property type="molecule type" value="Genomic_DNA"/>
</dbReference>
<dbReference type="Pfam" id="PF17754">
    <property type="entry name" value="TetR_C_14"/>
    <property type="match status" value="1"/>
</dbReference>
<dbReference type="InterPro" id="IPR001647">
    <property type="entry name" value="HTH_TetR"/>
</dbReference>
<dbReference type="InterPro" id="IPR029058">
    <property type="entry name" value="AB_hydrolase_fold"/>
</dbReference>
<dbReference type="InterPro" id="IPR050471">
    <property type="entry name" value="AB_hydrolase"/>
</dbReference>
<feature type="DNA-binding region" description="H-T-H motif" evidence="2">
    <location>
        <begin position="36"/>
        <end position="55"/>
    </location>
</feature>
<dbReference type="Proteomes" id="UP001348098">
    <property type="component" value="Unassembled WGS sequence"/>
</dbReference>
<dbReference type="Gene3D" id="1.10.10.60">
    <property type="entry name" value="Homeodomain-like"/>
    <property type="match status" value="1"/>
</dbReference>
<dbReference type="Gene3D" id="1.10.357.10">
    <property type="entry name" value="Tetracycline Repressor, domain 2"/>
    <property type="match status" value="1"/>
</dbReference>
<dbReference type="Pfam" id="PF00440">
    <property type="entry name" value="TetR_N"/>
    <property type="match status" value="1"/>
</dbReference>
<gene>
    <name evidence="4" type="ORF">U3653_30360</name>
</gene>
<keyword evidence="5" id="KW-1185">Reference proteome</keyword>
<dbReference type="Pfam" id="PF12697">
    <property type="entry name" value="Abhydrolase_6"/>
    <property type="match status" value="1"/>
</dbReference>
<comment type="caution">
    <text evidence="4">The sequence shown here is derived from an EMBL/GenBank/DDBJ whole genome shotgun (WGS) entry which is preliminary data.</text>
</comment>
<dbReference type="PANTHER" id="PTHR43433">
    <property type="entry name" value="HYDROLASE, ALPHA/BETA FOLD FAMILY PROTEIN"/>
    <property type="match status" value="1"/>
</dbReference>
<reference evidence="4 5" key="1">
    <citation type="submission" date="2023-12" db="EMBL/GenBank/DDBJ databases">
        <title>novel species in genus Nocarida.</title>
        <authorList>
            <person name="Li Z."/>
        </authorList>
    </citation>
    <scope>NUCLEOTIDE SEQUENCE [LARGE SCALE GENOMIC DNA]</scope>
    <source>
        <strain evidence="4 5">CDC186</strain>
    </source>
</reference>
<accession>A0ABU6B3J8</accession>